<reference evidence="2" key="1">
    <citation type="submission" date="2021-01" db="EMBL/GenBank/DDBJ databases">
        <authorList>
            <person name="Corre E."/>
            <person name="Pelletier E."/>
            <person name="Niang G."/>
            <person name="Scheremetjew M."/>
            <person name="Finn R."/>
            <person name="Kale V."/>
            <person name="Holt S."/>
            <person name="Cochrane G."/>
            <person name="Meng A."/>
            <person name="Brown T."/>
            <person name="Cohen L."/>
        </authorList>
    </citation>
    <scope>NUCLEOTIDE SEQUENCE</scope>
    <source>
        <strain evidence="2">CCMP127</strain>
    </source>
</reference>
<protein>
    <submittedName>
        <fullName evidence="2">Uncharacterized protein</fullName>
    </submittedName>
</protein>
<evidence type="ECO:0000313" key="2">
    <source>
        <dbReference type="EMBL" id="CAE0404168.1"/>
    </source>
</evidence>
<dbReference type="EMBL" id="HBIM01002671">
    <property type="protein sequence ID" value="CAE0404168.1"/>
    <property type="molecule type" value="Transcribed_RNA"/>
</dbReference>
<feature type="region of interest" description="Disordered" evidence="1">
    <location>
        <begin position="60"/>
        <end position="103"/>
    </location>
</feature>
<sequence length="321" mass="35550">MAMIKRNQPKRLMSLTNTTLKTIYIFALFATVSPSMAFSVVGKPNKFWFGTSSTVTYGEPRFSTGNEPANQVSSSSRLNYRNNGDTVEHPQQRAAAQTSNGRWVKPVVQATTRDNGYEEDTSRKVDEYLEFLDKRYNRMRGNDAPQPKHSLHIMKWLRAEDHVHAEDSHSNSLYALGVAGLASERLLQKQGVTLRQCSIVETTPEPSSIVVEHTSEGSPAEEMSLLLNKILAAFTAKFLALHRQLSVRRDWVLRSLSRKTRASARAALKAFPKATSELARAAIKAGGGERNLKVAASFTCAFAIYIAHPLAKSAIAARTQV</sequence>
<dbReference type="AlphaFoldDB" id="A0A7S3KXX8"/>
<accession>A0A7S3KXX8</accession>
<evidence type="ECO:0000256" key="1">
    <source>
        <dbReference type="SAM" id="MobiDB-lite"/>
    </source>
</evidence>
<organism evidence="2">
    <name type="scientific">Amphora coffeiformis</name>
    <dbReference type="NCBI Taxonomy" id="265554"/>
    <lineage>
        <taxon>Eukaryota</taxon>
        <taxon>Sar</taxon>
        <taxon>Stramenopiles</taxon>
        <taxon>Ochrophyta</taxon>
        <taxon>Bacillariophyta</taxon>
        <taxon>Bacillariophyceae</taxon>
        <taxon>Bacillariophycidae</taxon>
        <taxon>Thalassiophysales</taxon>
        <taxon>Catenulaceae</taxon>
        <taxon>Amphora</taxon>
    </lineage>
</organism>
<name>A0A7S3KXX8_9STRA</name>
<feature type="compositionally biased region" description="Polar residues" evidence="1">
    <location>
        <begin position="63"/>
        <end position="85"/>
    </location>
</feature>
<proteinExistence type="predicted"/>
<gene>
    <name evidence="2" type="ORF">ACOF00016_LOCUS2334</name>
</gene>